<keyword evidence="1" id="KW-0472">Membrane</keyword>
<reference evidence="2" key="1">
    <citation type="submission" date="2021-01" db="EMBL/GenBank/DDBJ databases">
        <title>Genome public.</title>
        <authorList>
            <person name="Liu C."/>
            <person name="Sun Q."/>
        </authorList>
    </citation>
    <scope>NUCLEOTIDE SEQUENCE</scope>
    <source>
        <strain evidence="2">YIM B02565</strain>
    </source>
</reference>
<keyword evidence="1" id="KW-1133">Transmembrane helix</keyword>
<evidence type="ECO:0000256" key="1">
    <source>
        <dbReference type="SAM" id="Phobius"/>
    </source>
</evidence>
<dbReference type="RefSeq" id="WP_202767629.1">
    <property type="nucleotide sequence ID" value="NZ_JAESWA010000022.1"/>
</dbReference>
<gene>
    <name evidence="2" type="ORF">JK634_10625</name>
</gene>
<comment type="caution">
    <text evidence="2">The sequence shown here is derived from an EMBL/GenBank/DDBJ whole genome shotgun (WGS) entry which is preliminary data.</text>
</comment>
<evidence type="ECO:0000313" key="3">
    <source>
        <dbReference type="Proteomes" id="UP000623681"/>
    </source>
</evidence>
<dbReference type="AlphaFoldDB" id="A0A937K442"/>
<sequence length="183" mass="21059">MRNKSIILVLVVIIPIAYLGYNLNRITNKYKVLASENSKNIATIEKLNKENRELLSNISDNEDIDKVKSVSETFLKAIFQYDEKTNRSDSIKEYVTNDFLSKNNLQTTDTKVKYKSTYDKSEIYITDLKEGKVLVRVWNSFTINNVKTTTQTILTLNLNKEGNNYLINNMEIQGVLNGKGYLN</sequence>
<name>A0A937K442_9CLOT</name>
<dbReference type="Proteomes" id="UP000623681">
    <property type="component" value="Unassembled WGS sequence"/>
</dbReference>
<proteinExistence type="predicted"/>
<organism evidence="2 3">
    <name type="scientific">Clostridium paridis</name>
    <dbReference type="NCBI Taxonomy" id="2803863"/>
    <lineage>
        <taxon>Bacteria</taxon>
        <taxon>Bacillati</taxon>
        <taxon>Bacillota</taxon>
        <taxon>Clostridia</taxon>
        <taxon>Eubacteriales</taxon>
        <taxon>Clostridiaceae</taxon>
        <taxon>Clostridium</taxon>
    </lineage>
</organism>
<evidence type="ECO:0000313" key="2">
    <source>
        <dbReference type="EMBL" id="MBL4932262.1"/>
    </source>
</evidence>
<protein>
    <submittedName>
        <fullName evidence="2">Uncharacterized protein</fullName>
    </submittedName>
</protein>
<keyword evidence="3" id="KW-1185">Reference proteome</keyword>
<dbReference type="EMBL" id="JAESWA010000022">
    <property type="protein sequence ID" value="MBL4932262.1"/>
    <property type="molecule type" value="Genomic_DNA"/>
</dbReference>
<feature type="transmembrane region" description="Helical" evidence="1">
    <location>
        <begin position="6"/>
        <end position="23"/>
    </location>
</feature>
<keyword evidence="1" id="KW-0812">Transmembrane</keyword>
<accession>A0A937K442</accession>